<dbReference type="Gene3D" id="3.40.50.300">
    <property type="entry name" value="P-loop containing nucleotide triphosphate hydrolases"/>
    <property type="match status" value="2"/>
</dbReference>
<dbReference type="FunFam" id="1.10.3380.10:FF:000008">
    <property type="entry name" value="DExH-box ATP-dependent RNA helicase DExH17"/>
    <property type="match status" value="1"/>
</dbReference>
<reference evidence="13 14" key="1">
    <citation type="journal article" date="2006" name="Science">
        <title>The genome of black cottonwood, Populus trichocarpa (Torr. &amp; Gray).</title>
        <authorList>
            <person name="Tuskan G.A."/>
            <person name="Difazio S."/>
            <person name="Jansson S."/>
            <person name="Bohlmann J."/>
            <person name="Grigoriev I."/>
            <person name="Hellsten U."/>
            <person name="Putnam N."/>
            <person name="Ralph S."/>
            <person name="Rombauts S."/>
            <person name="Salamov A."/>
            <person name="Schein J."/>
            <person name="Sterck L."/>
            <person name="Aerts A."/>
            <person name="Bhalerao R.R."/>
            <person name="Bhalerao R.P."/>
            <person name="Blaudez D."/>
            <person name="Boerjan W."/>
            <person name="Brun A."/>
            <person name="Brunner A."/>
            <person name="Busov V."/>
            <person name="Campbell M."/>
            <person name="Carlson J."/>
            <person name="Chalot M."/>
            <person name="Chapman J."/>
            <person name="Chen G.L."/>
            <person name="Cooper D."/>
            <person name="Coutinho P.M."/>
            <person name="Couturier J."/>
            <person name="Covert S."/>
            <person name="Cronk Q."/>
            <person name="Cunningham R."/>
            <person name="Davis J."/>
            <person name="Degroeve S."/>
            <person name="Dejardin A."/>
            <person name="Depamphilis C."/>
            <person name="Detter J."/>
            <person name="Dirks B."/>
            <person name="Dubchak I."/>
            <person name="Duplessis S."/>
            <person name="Ehlting J."/>
            <person name="Ellis B."/>
            <person name="Gendler K."/>
            <person name="Goodstein D."/>
            <person name="Gribskov M."/>
            <person name="Grimwood J."/>
            <person name="Groover A."/>
            <person name="Gunter L."/>
            <person name="Hamberger B."/>
            <person name="Heinze B."/>
            <person name="Helariutta Y."/>
            <person name="Henrissat B."/>
            <person name="Holligan D."/>
            <person name="Holt R."/>
            <person name="Huang W."/>
            <person name="Islam-Faridi N."/>
            <person name="Jones S."/>
            <person name="Jones-Rhoades M."/>
            <person name="Jorgensen R."/>
            <person name="Joshi C."/>
            <person name="Kangasjarvi J."/>
            <person name="Karlsson J."/>
            <person name="Kelleher C."/>
            <person name="Kirkpatrick R."/>
            <person name="Kirst M."/>
            <person name="Kohler A."/>
            <person name="Kalluri U."/>
            <person name="Larimer F."/>
            <person name="Leebens-Mack J."/>
            <person name="Leple J.C."/>
            <person name="Locascio P."/>
            <person name="Lou Y."/>
            <person name="Lucas S."/>
            <person name="Martin F."/>
            <person name="Montanini B."/>
            <person name="Napoli C."/>
            <person name="Nelson D.R."/>
            <person name="Nelson C."/>
            <person name="Nieminen K."/>
            <person name="Nilsson O."/>
            <person name="Pereda V."/>
            <person name="Peter G."/>
            <person name="Philippe R."/>
            <person name="Pilate G."/>
            <person name="Poliakov A."/>
            <person name="Razumovskaya J."/>
            <person name="Richardson P."/>
            <person name="Rinaldi C."/>
            <person name="Ritland K."/>
            <person name="Rouze P."/>
            <person name="Ryaboy D."/>
            <person name="Schmutz J."/>
            <person name="Schrader J."/>
            <person name="Segerman B."/>
            <person name="Shin H."/>
            <person name="Siddiqui A."/>
            <person name="Sterky F."/>
            <person name="Terry A."/>
            <person name="Tsai C.J."/>
            <person name="Uberbacher E."/>
            <person name="Unneberg P."/>
            <person name="Vahala J."/>
            <person name="Wall K."/>
            <person name="Wessler S."/>
            <person name="Yang G."/>
            <person name="Yin T."/>
            <person name="Douglas C."/>
            <person name="Marra M."/>
            <person name="Sandberg G."/>
            <person name="Van de Peer Y."/>
            <person name="Rokhsar D."/>
        </authorList>
    </citation>
    <scope>NUCLEOTIDE SEQUENCE [LARGE SCALE GENOMIC DNA]</scope>
    <source>
        <strain evidence="14">cv. Nisqually</strain>
    </source>
</reference>
<dbReference type="GO" id="GO:0043138">
    <property type="term" value="F:3'-5' DNA helicase activity"/>
    <property type="evidence" value="ECO:0007669"/>
    <property type="project" value="UniProtKB-EC"/>
</dbReference>
<dbReference type="SMART" id="SM00487">
    <property type="entry name" value="DEXDc"/>
    <property type="match status" value="1"/>
</dbReference>
<dbReference type="Pfam" id="PF23445">
    <property type="entry name" value="WHD_SNRNP200"/>
    <property type="match status" value="1"/>
</dbReference>
<dbReference type="GO" id="GO:0005524">
    <property type="term" value="F:ATP binding"/>
    <property type="evidence" value="ECO:0007669"/>
    <property type="project" value="UniProtKB-KW"/>
</dbReference>
<dbReference type="AlphaFoldDB" id="A0A3N7EKT0"/>
<evidence type="ECO:0000256" key="6">
    <source>
        <dbReference type="ARBA" id="ARBA00023235"/>
    </source>
</evidence>
<evidence type="ECO:0000256" key="3">
    <source>
        <dbReference type="ARBA" id="ARBA00022801"/>
    </source>
</evidence>
<organism evidence="13 14">
    <name type="scientific">Populus trichocarpa</name>
    <name type="common">Western balsam poplar</name>
    <name type="synonym">Populus balsamifera subsp. trichocarpa</name>
    <dbReference type="NCBI Taxonomy" id="3694"/>
    <lineage>
        <taxon>Eukaryota</taxon>
        <taxon>Viridiplantae</taxon>
        <taxon>Streptophyta</taxon>
        <taxon>Embryophyta</taxon>
        <taxon>Tracheophyta</taxon>
        <taxon>Spermatophyta</taxon>
        <taxon>Magnoliopsida</taxon>
        <taxon>eudicotyledons</taxon>
        <taxon>Gunneridae</taxon>
        <taxon>Pentapetalae</taxon>
        <taxon>rosids</taxon>
        <taxon>fabids</taxon>
        <taxon>Malpighiales</taxon>
        <taxon>Salicaceae</taxon>
        <taxon>Saliceae</taxon>
        <taxon>Populus</taxon>
    </lineage>
</organism>
<dbReference type="EC" id="5.6.2.4" evidence="9"/>
<evidence type="ECO:0000256" key="7">
    <source>
        <dbReference type="ARBA" id="ARBA00023254"/>
    </source>
</evidence>
<sequence>MDSYTLKSVSDLPPPFRSIFSFRYFNSLQIECFPVCYHSDVNMVISAPTGSGKTVLFELCILRLLSRFISEGRFVHVKGMLKTIYIAPSKALVQEKLRDWTQKFGSLGINCLELTGDNEFYNTRTIQEADIILTTPEKFDSVTRYRIKDGGLSFFSDIGLLLIDEVHLLNDPRGAALEAIVSRIKMLAHNPEMKSSPLSCVRFLAVSATIPNIEDLAEWLNVPVQGIKRFGEEMRPVKLTTKVFGYAPAKNDFLFEKRLQNYIFDILMHYSRGKSALVFCSTRKGAQEAALKLSQTAMTFGYSNPFIKDKEQQERLREASLSCSDKQLQSYILYGVGYHNGGLCLKDRSLIEGLFLKGDIKILCTTNTLAHGINLPAHTVVIKSTQHFNKEKGLYMEYDRSMIQQMCGRAGRPPFDDTGMVIIMTRRETVHLYENLLSGCEMVESQLLSCVTEHLTAEIVQLTVSDIARAIEWMKCSYLYVRIKKNPEHYAVKKGISRDRIEKQMQEITVQKVNELSHHQMIWTDKDGFLLKPLEPGRLMTRYYLKFNTMKHVMQTPENCSLEDALNVICHAEEIAWIQLRRNEKKLLNDINIDKDCRIRFHINGDKQKRKKRIQTREEKIFVLANDCLTGDPSVHDLSLTQDMNSISSNGCRIAKCMKEYFIFKRNYKGAINSTLLAKSLYQKLWDDSPYLLKQLPGIGMVTAKALHSMGIKSFDTLAEADPRRIEILTGRKFPFGNHIKDSLLSLPPKVNMSIEENECHRRGMSKFVVTLTRLSQPLQSSKRHYADMIVGTEEDNLIHFHEKIRVDEFSSWS</sequence>
<dbReference type="CDD" id="cd18795">
    <property type="entry name" value="SF2_C_Ski2"/>
    <property type="match status" value="1"/>
</dbReference>
<protein>
    <recommendedName>
        <fullName evidence="9">DNA 3'-5' helicase</fullName>
        <ecNumber evidence="9">5.6.2.4</ecNumber>
    </recommendedName>
</protein>
<dbReference type="SUPFAM" id="SSF52540">
    <property type="entry name" value="P-loop containing nucleoside triphosphate hydrolases"/>
    <property type="match status" value="1"/>
</dbReference>
<dbReference type="InterPro" id="IPR052247">
    <property type="entry name" value="Meiotic_Crossover_Helicase"/>
</dbReference>
<feature type="domain" description="Helicase C-terminal" evidence="12">
    <location>
        <begin position="262"/>
        <end position="459"/>
    </location>
</feature>
<dbReference type="InterPro" id="IPR057842">
    <property type="entry name" value="WH_MER3"/>
</dbReference>
<dbReference type="Pfam" id="PF02889">
    <property type="entry name" value="Sec63"/>
    <property type="match status" value="1"/>
</dbReference>
<dbReference type="Proteomes" id="UP000006729">
    <property type="component" value="Chromosome 1"/>
</dbReference>
<dbReference type="Pfam" id="PF00270">
    <property type="entry name" value="DEAD"/>
    <property type="match status" value="1"/>
</dbReference>
<comment type="similarity">
    <text evidence="1">Belongs to the helicase family. SKI2 subfamily.</text>
</comment>
<keyword evidence="4" id="KW-0347">Helicase</keyword>
<evidence type="ECO:0000313" key="13">
    <source>
        <dbReference type="EMBL" id="RQO85695.1"/>
    </source>
</evidence>
<dbReference type="Pfam" id="PF00271">
    <property type="entry name" value="Helicase_C"/>
    <property type="match status" value="1"/>
</dbReference>
<name>A0A3N7EKT0_POPTR</name>
<dbReference type="SMART" id="SM00490">
    <property type="entry name" value="HELICc"/>
    <property type="match status" value="1"/>
</dbReference>
<evidence type="ECO:0000259" key="11">
    <source>
        <dbReference type="PROSITE" id="PS51192"/>
    </source>
</evidence>
<dbReference type="FunFam" id="1.10.10.10:FF:000012">
    <property type="entry name" value="U5 small nuclear ribonucleoprotein helicase"/>
    <property type="match status" value="1"/>
</dbReference>
<comment type="catalytic activity">
    <reaction evidence="8">
        <text>Couples ATP hydrolysis with the unwinding of duplex DNA by translocating in the 3'-5' direction.</text>
        <dbReference type="EC" id="5.6.2.4"/>
    </reaction>
</comment>
<evidence type="ECO:0000256" key="8">
    <source>
        <dbReference type="ARBA" id="ARBA00034617"/>
    </source>
</evidence>
<dbReference type="Gramene" id="Potri.001G348200.6.v4.1">
    <property type="protein sequence ID" value="Potri.001G348200.6.v4.1"/>
    <property type="gene ID" value="Potri.001G348200.v4.1"/>
</dbReference>
<evidence type="ECO:0000256" key="5">
    <source>
        <dbReference type="ARBA" id="ARBA00022840"/>
    </source>
</evidence>
<dbReference type="InterPro" id="IPR004179">
    <property type="entry name" value="Sec63-dom"/>
</dbReference>
<dbReference type="GO" id="GO:0003676">
    <property type="term" value="F:nucleic acid binding"/>
    <property type="evidence" value="ECO:0007669"/>
    <property type="project" value="InterPro"/>
</dbReference>
<keyword evidence="6" id="KW-0413">Isomerase</keyword>
<evidence type="ECO:0000256" key="9">
    <source>
        <dbReference type="ARBA" id="ARBA00034808"/>
    </source>
</evidence>
<dbReference type="PROSITE" id="PS51192">
    <property type="entry name" value="HELICASE_ATP_BIND_1"/>
    <property type="match status" value="1"/>
</dbReference>
<dbReference type="Gene3D" id="1.10.10.10">
    <property type="entry name" value="Winged helix-like DNA-binding domain superfamily/Winged helix DNA-binding domain"/>
    <property type="match status" value="1"/>
</dbReference>
<dbReference type="SMR" id="A0A3N7EKT0"/>
<dbReference type="SMART" id="SM00973">
    <property type="entry name" value="Sec63"/>
    <property type="match status" value="1"/>
</dbReference>
<gene>
    <name evidence="13" type="ORF">POPTR_001G348200</name>
</gene>
<dbReference type="InterPro" id="IPR027417">
    <property type="entry name" value="P-loop_NTPase"/>
</dbReference>
<dbReference type="InterPro" id="IPR036388">
    <property type="entry name" value="WH-like_DNA-bd_sf"/>
</dbReference>
<evidence type="ECO:0000256" key="4">
    <source>
        <dbReference type="ARBA" id="ARBA00022806"/>
    </source>
</evidence>
<dbReference type="InterPro" id="IPR014001">
    <property type="entry name" value="Helicase_ATP-bd"/>
</dbReference>
<dbReference type="Gene3D" id="1.10.3380.10">
    <property type="entry name" value="Sec63 N-terminal domain-like domain"/>
    <property type="match status" value="1"/>
</dbReference>
<evidence type="ECO:0000256" key="10">
    <source>
        <dbReference type="ARBA" id="ARBA00048988"/>
    </source>
</evidence>
<feature type="domain" description="Helicase ATP-binding" evidence="11">
    <location>
        <begin position="34"/>
        <end position="228"/>
    </location>
</feature>
<comment type="catalytic activity">
    <reaction evidence="10">
        <text>ATP + H2O = ADP + phosphate + H(+)</text>
        <dbReference type="Rhea" id="RHEA:13065"/>
        <dbReference type="ChEBI" id="CHEBI:15377"/>
        <dbReference type="ChEBI" id="CHEBI:15378"/>
        <dbReference type="ChEBI" id="CHEBI:30616"/>
        <dbReference type="ChEBI" id="CHEBI:43474"/>
        <dbReference type="ChEBI" id="CHEBI:456216"/>
        <dbReference type="EC" id="5.6.2.4"/>
    </reaction>
</comment>
<accession>A0A3N7EKT0</accession>
<proteinExistence type="inferred from homology"/>
<keyword evidence="7" id="KW-0469">Meiosis</keyword>
<keyword evidence="3" id="KW-0378">Hydrolase</keyword>
<dbReference type="InterPro" id="IPR011545">
    <property type="entry name" value="DEAD/DEAH_box_helicase_dom"/>
</dbReference>
<dbReference type="GO" id="GO:0016787">
    <property type="term" value="F:hydrolase activity"/>
    <property type="evidence" value="ECO:0007669"/>
    <property type="project" value="UniProtKB-KW"/>
</dbReference>
<dbReference type="SUPFAM" id="SSF158702">
    <property type="entry name" value="Sec63 N-terminal domain-like"/>
    <property type="match status" value="1"/>
</dbReference>
<dbReference type="EMBL" id="CM009290">
    <property type="protein sequence ID" value="RQO85695.1"/>
    <property type="molecule type" value="Genomic_DNA"/>
</dbReference>
<keyword evidence="2" id="KW-0547">Nucleotide-binding</keyword>
<evidence type="ECO:0000256" key="2">
    <source>
        <dbReference type="ARBA" id="ARBA00022741"/>
    </source>
</evidence>
<keyword evidence="5" id="KW-0067">ATP-binding</keyword>
<dbReference type="CDD" id="cd18023">
    <property type="entry name" value="DEXHc_HFM1"/>
    <property type="match status" value="1"/>
</dbReference>
<dbReference type="PANTHER" id="PTHR47835:SF3">
    <property type="entry name" value="HELICASE FOR MEIOSIS 1"/>
    <property type="match status" value="1"/>
</dbReference>
<dbReference type="PANTHER" id="PTHR47835">
    <property type="entry name" value="HFM1, ATP DEPENDENT DNA HELICASE HOMOLOG"/>
    <property type="match status" value="1"/>
</dbReference>
<dbReference type="FunFam" id="3.40.50.300:FF:001076">
    <property type="entry name" value="ATP-dependent DNA helicase MER3"/>
    <property type="match status" value="1"/>
</dbReference>
<dbReference type="Gene3D" id="1.10.150.20">
    <property type="entry name" value="5' to 3' exonuclease, C-terminal subdomain"/>
    <property type="match status" value="1"/>
</dbReference>
<dbReference type="GO" id="GO:0007131">
    <property type="term" value="P:reciprocal meiotic recombination"/>
    <property type="evidence" value="ECO:0007669"/>
    <property type="project" value="UniProtKB-ARBA"/>
</dbReference>
<dbReference type="InterPro" id="IPR001650">
    <property type="entry name" value="Helicase_C-like"/>
</dbReference>
<evidence type="ECO:0000259" key="12">
    <source>
        <dbReference type="PROSITE" id="PS51194"/>
    </source>
</evidence>
<evidence type="ECO:0000313" key="14">
    <source>
        <dbReference type="Proteomes" id="UP000006729"/>
    </source>
</evidence>
<keyword evidence="14" id="KW-1185">Reference proteome</keyword>
<evidence type="ECO:0000256" key="1">
    <source>
        <dbReference type="ARBA" id="ARBA00010140"/>
    </source>
</evidence>
<dbReference type="PROSITE" id="PS51194">
    <property type="entry name" value="HELICASE_CTER"/>
    <property type="match status" value="1"/>
</dbReference>